<dbReference type="EMBL" id="MN369762">
    <property type="protein sequence ID" value="QGH80455.1"/>
    <property type="molecule type" value="Genomic_DNA"/>
</dbReference>
<evidence type="ECO:0000313" key="1">
    <source>
        <dbReference type="EMBL" id="QGH80455.1"/>
    </source>
</evidence>
<reference evidence="1 2" key="1">
    <citation type="submission" date="2019-08" db="EMBL/GenBank/DDBJ databases">
        <authorList>
            <person name="Bianchetto T."/>
            <person name="Ward B."/>
            <person name="Althoff P."/>
            <person name="Ashe A."/>
            <person name="Boggs D."/>
            <person name="Devereaux C."/>
            <person name="Kar E."/>
            <person name="Naccarato C."/>
            <person name="Sanders S."/>
            <person name="Haydock J."/>
            <person name="Ettinger A.-S.H."/>
            <person name="Ettinger W.F."/>
            <person name="Anders K.R."/>
            <person name="Garlena R.A."/>
            <person name="Russell D.A."/>
            <person name="Pope W.H."/>
            <person name="Jacobs-Sera D."/>
            <person name="Hatfull G.F."/>
        </authorList>
    </citation>
    <scope>NUCLEOTIDE SEQUENCE [LARGE SCALE GENOMIC DNA]</scope>
</reference>
<keyword evidence="2" id="KW-1185">Reference proteome</keyword>
<dbReference type="KEGG" id="vg:60322794"/>
<organism evidence="1 2">
    <name type="scientific">Mycobacterium phage Bryler</name>
    <dbReference type="NCBI Taxonomy" id="2653755"/>
    <lineage>
        <taxon>Viruses</taxon>
        <taxon>Duplodnaviria</taxon>
        <taxon>Heunggongvirae</taxon>
        <taxon>Uroviricota</taxon>
        <taxon>Caudoviricetes</taxon>
        <taxon>Weiservirinae</taxon>
        <taxon>Unicornvirus</taxon>
        <taxon>Unicornvirus bryler</taxon>
    </lineage>
</organism>
<gene>
    <name evidence="1" type="primary">80</name>
    <name evidence="1" type="ORF">SEA_BRYLER_80</name>
</gene>
<proteinExistence type="predicted"/>
<dbReference type="RefSeq" id="YP_009951358.1">
    <property type="nucleotide sequence ID" value="NC_051600.1"/>
</dbReference>
<protein>
    <submittedName>
        <fullName evidence="1">Uncharacterized protein</fullName>
    </submittedName>
</protein>
<evidence type="ECO:0000313" key="2">
    <source>
        <dbReference type="Proteomes" id="UP000405876"/>
    </source>
</evidence>
<accession>A0A5Q2WMF5</accession>
<sequence length="88" mass="9996">MQMIDQTSPYRRQLSGEYAHDALTAEGYEVADRIVPWLESHPGLHNPSRVARGAKCSTVEAQHVLSWLDRHVMVFADGNGCWRKYAAR</sequence>
<dbReference type="GeneID" id="60322794"/>
<dbReference type="Proteomes" id="UP000405876">
    <property type="component" value="Segment"/>
</dbReference>
<name>A0A5Q2WMF5_9CAUD</name>